<proteinExistence type="predicted"/>
<dbReference type="PANTHER" id="PTHR30249">
    <property type="entry name" value="PUTATIVE SEROTONIN TRANSPORTER"/>
    <property type="match status" value="1"/>
</dbReference>
<dbReference type="GO" id="GO:0016020">
    <property type="term" value="C:membrane"/>
    <property type="evidence" value="ECO:0007669"/>
    <property type="project" value="UniProtKB-SubCell"/>
</dbReference>
<feature type="non-terminal residue" evidence="6">
    <location>
        <position position="1"/>
    </location>
</feature>
<organism evidence="6 7">
    <name type="scientific">Escherichia marmotae</name>
    <dbReference type="NCBI Taxonomy" id="1499973"/>
    <lineage>
        <taxon>Bacteria</taxon>
        <taxon>Pseudomonadati</taxon>
        <taxon>Pseudomonadota</taxon>
        <taxon>Gammaproteobacteria</taxon>
        <taxon>Enterobacterales</taxon>
        <taxon>Enterobacteriaceae</taxon>
        <taxon>Escherichia</taxon>
    </lineage>
</organism>
<comment type="caution">
    <text evidence="6">The sequence shown here is derived from an EMBL/GenBank/DDBJ whole genome shotgun (WGS) entry which is preliminary data.</text>
</comment>
<keyword evidence="4 5" id="KW-0472">Membrane</keyword>
<keyword evidence="3 5" id="KW-1133">Transmembrane helix</keyword>
<dbReference type="EMBL" id="JANPXH010001350">
    <property type="protein sequence ID" value="MCR6679495.1"/>
    <property type="molecule type" value="Genomic_DNA"/>
</dbReference>
<evidence type="ECO:0000313" key="7">
    <source>
        <dbReference type="Proteomes" id="UP001206878"/>
    </source>
</evidence>
<dbReference type="PANTHER" id="PTHR30249:SF0">
    <property type="entry name" value="PLASTIDAL GLYCOLATE_GLYCERATE TRANSLOCATOR 1, CHLOROPLASTIC"/>
    <property type="match status" value="1"/>
</dbReference>
<gene>
    <name evidence="6" type="ORF">NVV43_29025</name>
</gene>
<evidence type="ECO:0000256" key="5">
    <source>
        <dbReference type="SAM" id="Phobius"/>
    </source>
</evidence>
<feature type="non-terminal residue" evidence="6">
    <location>
        <position position="82"/>
    </location>
</feature>
<dbReference type="AlphaFoldDB" id="A0AAW5MY48"/>
<accession>A0AAW5MY48</accession>
<comment type="subcellular location">
    <subcellularLocation>
        <location evidence="1">Membrane</location>
        <topology evidence="1">Multi-pass membrane protein</topology>
    </subcellularLocation>
</comment>
<dbReference type="InterPro" id="IPR007300">
    <property type="entry name" value="CidB/LrgB"/>
</dbReference>
<sequence length="82" mass="8049">IGSVVAMVTGTSVALLMGASPEIDASILPKSVTTPNAMAVGGSIGGIPAISAVCVIFVGILGAVFGHTLLNAMRIRTKAARG</sequence>
<keyword evidence="2 5" id="KW-0812">Transmembrane</keyword>
<evidence type="ECO:0000313" key="6">
    <source>
        <dbReference type="EMBL" id="MCR6679495.1"/>
    </source>
</evidence>
<dbReference type="Pfam" id="PF04172">
    <property type="entry name" value="LrgB"/>
    <property type="match status" value="1"/>
</dbReference>
<evidence type="ECO:0000256" key="2">
    <source>
        <dbReference type="ARBA" id="ARBA00022692"/>
    </source>
</evidence>
<evidence type="ECO:0000256" key="4">
    <source>
        <dbReference type="ARBA" id="ARBA00023136"/>
    </source>
</evidence>
<dbReference type="Proteomes" id="UP001206878">
    <property type="component" value="Unassembled WGS sequence"/>
</dbReference>
<evidence type="ECO:0000256" key="3">
    <source>
        <dbReference type="ARBA" id="ARBA00022989"/>
    </source>
</evidence>
<feature type="transmembrane region" description="Helical" evidence="5">
    <location>
        <begin position="49"/>
        <end position="70"/>
    </location>
</feature>
<name>A0AAW5MY48_9ESCH</name>
<protein>
    <submittedName>
        <fullName evidence="6">LrgB family protein</fullName>
    </submittedName>
</protein>
<reference evidence="6" key="1">
    <citation type="submission" date="2022-07" db="EMBL/GenBank/DDBJ databases">
        <title>Diversity of ethanolamine utilization by human commensal Escherichia coli.</title>
        <authorList>
            <person name="Jubelin G."/>
        </authorList>
    </citation>
    <scope>NUCLEOTIDE SEQUENCE</scope>
    <source>
        <strain evidence="6">S1</strain>
    </source>
</reference>
<evidence type="ECO:0000256" key="1">
    <source>
        <dbReference type="ARBA" id="ARBA00004141"/>
    </source>
</evidence>